<sequence>MALDQASLAPGFRFHPTDEELVVYYLKRKISGKSFRFDAIAEIDVYKSEPVDLPDKSRLKSKDLEWYFFSLLDKKYGNGSRTNRATERGYWKTTGKDRPVFHKAQTVGMKKTLVYHSGRAPRGERTNWVMHEYRLIDEQLEKSGNFQDAFVLCRIFQKSGSGPKNGEQYGAPYIEEEWEEDELVMVPGNDAPVEVAVDADAAYLNGNDIDQIFGVNVPSEDVHPPSSFYYENDSNNVQKHVDFVDGAQKLLVPDRESYYSPEQPTDMKLLDFPVQNHMDTTPVKDEYTGESSNTVNSVYSDYLLDEPIFDATNDFSFDFGEFLETNDLSNPIEVDLSGFDTLHEHFTFFDPEAFDASMMMGSERIETEQALVQKPVRDGAQQESIGSQQQLSQGRDNDFASSANQKPGNSGSGTQFSAVKKAICMLGDIDAPPAFASEFPAKGSLLLNSAAHSSNPFHTTAGMIHLGDMAMSGNGIYWSLEKHPDYNILPQNDANSASLERIGKAGSVMGWGCLYLFFSCGP</sequence>
<gene>
    <name evidence="8" type="ORF">Acr_18g0000460</name>
</gene>
<proteinExistence type="predicted"/>
<dbReference type="AlphaFoldDB" id="A0A7J0G525"/>
<evidence type="ECO:0000256" key="5">
    <source>
        <dbReference type="ARBA" id="ARBA00023242"/>
    </source>
</evidence>
<dbReference type="SUPFAM" id="SSF101941">
    <property type="entry name" value="NAC domain"/>
    <property type="match status" value="1"/>
</dbReference>
<feature type="compositionally biased region" description="Polar residues" evidence="6">
    <location>
        <begin position="381"/>
        <end position="414"/>
    </location>
</feature>
<dbReference type="InterPro" id="IPR003441">
    <property type="entry name" value="NAC-dom"/>
</dbReference>
<name>A0A7J0G525_9ERIC</name>
<evidence type="ECO:0000313" key="9">
    <source>
        <dbReference type="Proteomes" id="UP000585474"/>
    </source>
</evidence>
<evidence type="ECO:0000256" key="3">
    <source>
        <dbReference type="ARBA" id="ARBA00023125"/>
    </source>
</evidence>
<keyword evidence="9" id="KW-1185">Reference proteome</keyword>
<evidence type="ECO:0000256" key="1">
    <source>
        <dbReference type="ARBA" id="ARBA00004123"/>
    </source>
</evidence>
<dbReference type="PANTHER" id="PTHR31744:SF210">
    <property type="entry name" value="NAC DOMAIN-CONTAINING PROTEIN 86-LIKE"/>
    <property type="match status" value="1"/>
</dbReference>
<keyword evidence="5" id="KW-0539">Nucleus</keyword>
<comment type="caution">
    <text evidence="8">The sequence shown here is derived from an EMBL/GenBank/DDBJ whole genome shotgun (WGS) entry which is preliminary data.</text>
</comment>
<organism evidence="8 9">
    <name type="scientific">Actinidia rufa</name>
    <dbReference type="NCBI Taxonomy" id="165716"/>
    <lineage>
        <taxon>Eukaryota</taxon>
        <taxon>Viridiplantae</taxon>
        <taxon>Streptophyta</taxon>
        <taxon>Embryophyta</taxon>
        <taxon>Tracheophyta</taxon>
        <taxon>Spermatophyta</taxon>
        <taxon>Magnoliopsida</taxon>
        <taxon>eudicotyledons</taxon>
        <taxon>Gunneridae</taxon>
        <taxon>Pentapetalae</taxon>
        <taxon>asterids</taxon>
        <taxon>Ericales</taxon>
        <taxon>Actinidiaceae</taxon>
        <taxon>Actinidia</taxon>
    </lineage>
</organism>
<feature type="region of interest" description="Disordered" evidence="6">
    <location>
        <begin position="374"/>
        <end position="414"/>
    </location>
</feature>
<dbReference type="InterPro" id="IPR036093">
    <property type="entry name" value="NAC_dom_sf"/>
</dbReference>
<evidence type="ECO:0000259" key="7">
    <source>
        <dbReference type="PROSITE" id="PS51005"/>
    </source>
</evidence>
<dbReference type="Proteomes" id="UP000585474">
    <property type="component" value="Unassembled WGS sequence"/>
</dbReference>
<keyword evidence="4" id="KW-0804">Transcription</keyword>
<dbReference type="PROSITE" id="PS51005">
    <property type="entry name" value="NAC"/>
    <property type="match status" value="1"/>
</dbReference>
<dbReference type="EMBL" id="BJWL01000018">
    <property type="protein sequence ID" value="GFZ05876.1"/>
    <property type="molecule type" value="Genomic_DNA"/>
</dbReference>
<feature type="domain" description="NAC" evidence="7">
    <location>
        <begin position="8"/>
        <end position="158"/>
    </location>
</feature>
<comment type="subcellular location">
    <subcellularLocation>
        <location evidence="1">Nucleus</location>
    </subcellularLocation>
</comment>
<keyword evidence="3" id="KW-0238">DNA-binding</keyword>
<protein>
    <submittedName>
        <fullName evidence="8">NAC domain containing protein 53</fullName>
    </submittedName>
</protein>
<keyword evidence="2" id="KW-0805">Transcription regulation</keyword>
<evidence type="ECO:0000256" key="2">
    <source>
        <dbReference type="ARBA" id="ARBA00023015"/>
    </source>
</evidence>
<evidence type="ECO:0000256" key="6">
    <source>
        <dbReference type="SAM" id="MobiDB-lite"/>
    </source>
</evidence>
<dbReference type="GO" id="GO:0005634">
    <property type="term" value="C:nucleus"/>
    <property type="evidence" value="ECO:0007669"/>
    <property type="project" value="UniProtKB-SubCell"/>
</dbReference>
<dbReference type="PANTHER" id="PTHR31744">
    <property type="entry name" value="PROTEIN CUP-SHAPED COTYLEDON 2-RELATED"/>
    <property type="match status" value="1"/>
</dbReference>
<dbReference type="Gene3D" id="2.170.150.80">
    <property type="entry name" value="NAC domain"/>
    <property type="match status" value="1"/>
</dbReference>
<dbReference type="GO" id="GO:0006355">
    <property type="term" value="P:regulation of DNA-templated transcription"/>
    <property type="evidence" value="ECO:0007669"/>
    <property type="project" value="InterPro"/>
</dbReference>
<dbReference type="OrthoDB" id="777252at2759"/>
<evidence type="ECO:0000313" key="8">
    <source>
        <dbReference type="EMBL" id="GFZ05876.1"/>
    </source>
</evidence>
<evidence type="ECO:0000256" key="4">
    <source>
        <dbReference type="ARBA" id="ARBA00023163"/>
    </source>
</evidence>
<dbReference type="FunFam" id="2.170.150.80:FF:000002">
    <property type="entry name" value="Nac domain-containing protein 86"/>
    <property type="match status" value="1"/>
</dbReference>
<dbReference type="GO" id="GO:0003677">
    <property type="term" value="F:DNA binding"/>
    <property type="evidence" value="ECO:0007669"/>
    <property type="project" value="UniProtKB-KW"/>
</dbReference>
<accession>A0A7J0G525</accession>
<reference evidence="8 9" key="1">
    <citation type="submission" date="2019-07" db="EMBL/GenBank/DDBJ databases">
        <title>De Novo Assembly of kiwifruit Actinidia rufa.</title>
        <authorList>
            <person name="Sugita-Konishi S."/>
            <person name="Sato K."/>
            <person name="Mori E."/>
            <person name="Abe Y."/>
            <person name="Kisaki G."/>
            <person name="Hamano K."/>
            <person name="Suezawa K."/>
            <person name="Otani M."/>
            <person name="Fukuda T."/>
            <person name="Manabe T."/>
            <person name="Gomi K."/>
            <person name="Tabuchi M."/>
            <person name="Akimitsu K."/>
            <person name="Kataoka I."/>
        </authorList>
    </citation>
    <scope>NUCLEOTIDE SEQUENCE [LARGE SCALE GENOMIC DNA]</scope>
    <source>
        <strain evidence="9">cv. Fuchu</strain>
    </source>
</reference>
<dbReference type="Pfam" id="PF02365">
    <property type="entry name" value="NAM"/>
    <property type="match status" value="1"/>
</dbReference>